<evidence type="ECO:0000313" key="1">
    <source>
        <dbReference type="EMBL" id="GAB84246.1"/>
    </source>
</evidence>
<protein>
    <recommendedName>
        <fullName evidence="3">Alpha/beta hydrolase</fullName>
    </recommendedName>
</protein>
<gene>
    <name evidence="1" type="ORF">GORBP_037_00050</name>
</gene>
<accession>A0ABQ0HPQ4</accession>
<reference evidence="1 2" key="1">
    <citation type="submission" date="2012-08" db="EMBL/GenBank/DDBJ databases">
        <title>Whole genome shotgun sequence of Gordonia rubripertincta NBRC 101908.</title>
        <authorList>
            <person name="Takarada H."/>
            <person name="Hosoyama A."/>
            <person name="Tsuchikane K."/>
            <person name="Katsumata H."/>
            <person name="Baba S."/>
            <person name="Ohji S."/>
            <person name="Yamazaki S."/>
            <person name="Fujita N."/>
        </authorList>
    </citation>
    <scope>NUCLEOTIDE SEQUENCE [LARGE SCALE GENOMIC DNA]</scope>
    <source>
        <strain evidence="1 2">NBRC 101908</strain>
    </source>
</reference>
<evidence type="ECO:0008006" key="3">
    <source>
        <dbReference type="Google" id="ProtNLM"/>
    </source>
</evidence>
<dbReference type="Pfam" id="PF06821">
    <property type="entry name" value="Ser_hydrolase"/>
    <property type="match status" value="1"/>
</dbReference>
<dbReference type="Proteomes" id="UP000010744">
    <property type="component" value="Unassembled WGS sequence"/>
</dbReference>
<dbReference type="SUPFAM" id="SSF53474">
    <property type="entry name" value="alpha/beta-Hydrolases"/>
    <property type="match status" value="1"/>
</dbReference>
<name>A0ABQ0HPQ4_GORRU</name>
<dbReference type="InterPro" id="IPR010662">
    <property type="entry name" value="RBBP9/YdeN"/>
</dbReference>
<proteinExistence type="predicted"/>
<dbReference type="EMBL" id="BAHB01000037">
    <property type="protein sequence ID" value="GAB84246.1"/>
    <property type="molecule type" value="Genomic_DNA"/>
</dbReference>
<dbReference type="InterPro" id="IPR029058">
    <property type="entry name" value="AB_hydrolase_fold"/>
</dbReference>
<dbReference type="Gene3D" id="3.40.50.1820">
    <property type="entry name" value="alpha/beta hydrolase"/>
    <property type="match status" value="1"/>
</dbReference>
<evidence type="ECO:0000313" key="2">
    <source>
        <dbReference type="Proteomes" id="UP000010744"/>
    </source>
</evidence>
<comment type="caution">
    <text evidence="1">The sequence shown here is derived from an EMBL/GenBank/DDBJ whole genome shotgun (WGS) entry which is preliminary data.</text>
</comment>
<sequence>MEASAMTRLLFVHGAGGFTDDRPIADGLGDALGVPVDMPEFSGDDMSLQAWADPLRARLSAMAPDDLLVAHSFGASILLHVLAEAGYAGPRRAVLLAMPNWGPNGWAIEQYDFVGPEPGDVAFSLHHCVDDEEVPIGHLDLNAAVLPGAHLHRHETGGHQFFGQVGIVAADVRHACP</sequence>
<keyword evidence="2" id="KW-1185">Reference proteome</keyword>
<organism evidence="1 2">
    <name type="scientific">Gordonia rubripertincta NBRC 101908</name>
    <dbReference type="NCBI Taxonomy" id="1077975"/>
    <lineage>
        <taxon>Bacteria</taxon>
        <taxon>Bacillati</taxon>
        <taxon>Actinomycetota</taxon>
        <taxon>Actinomycetes</taxon>
        <taxon>Mycobacteriales</taxon>
        <taxon>Gordoniaceae</taxon>
        <taxon>Gordonia</taxon>
    </lineage>
</organism>